<evidence type="ECO:0000313" key="4">
    <source>
        <dbReference type="Proteomes" id="UP000609064"/>
    </source>
</evidence>
<accession>A0A917DYW4</accession>
<feature type="signal peptide" evidence="1">
    <location>
        <begin position="1"/>
        <end position="20"/>
    </location>
</feature>
<organism evidence="3 4">
    <name type="scientific">Emticicia aquatilis</name>
    <dbReference type="NCBI Taxonomy" id="1537369"/>
    <lineage>
        <taxon>Bacteria</taxon>
        <taxon>Pseudomonadati</taxon>
        <taxon>Bacteroidota</taxon>
        <taxon>Cytophagia</taxon>
        <taxon>Cytophagales</taxon>
        <taxon>Leadbetterellaceae</taxon>
        <taxon>Emticicia</taxon>
    </lineage>
</organism>
<evidence type="ECO:0000313" key="3">
    <source>
        <dbReference type="EMBL" id="GGD80080.1"/>
    </source>
</evidence>
<dbReference type="Pfam" id="PF13568">
    <property type="entry name" value="OMP_b-brl_2"/>
    <property type="match status" value="1"/>
</dbReference>
<evidence type="ECO:0000259" key="2">
    <source>
        <dbReference type="Pfam" id="PF13568"/>
    </source>
</evidence>
<reference evidence="3" key="1">
    <citation type="journal article" date="2014" name="Int. J. Syst. Evol. Microbiol.">
        <title>Complete genome sequence of Corynebacterium casei LMG S-19264T (=DSM 44701T), isolated from a smear-ripened cheese.</title>
        <authorList>
            <consortium name="US DOE Joint Genome Institute (JGI-PGF)"/>
            <person name="Walter F."/>
            <person name="Albersmeier A."/>
            <person name="Kalinowski J."/>
            <person name="Ruckert C."/>
        </authorList>
    </citation>
    <scope>NUCLEOTIDE SEQUENCE</scope>
    <source>
        <strain evidence="3">CGMCC 1.15958</strain>
    </source>
</reference>
<reference evidence="3" key="2">
    <citation type="submission" date="2020-09" db="EMBL/GenBank/DDBJ databases">
        <authorList>
            <person name="Sun Q."/>
            <person name="Zhou Y."/>
        </authorList>
    </citation>
    <scope>NUCLEOTIDE SEQUENCE</scope>
    <source>
        <strain evidence="3">CGMCC 1.15958</strain>
    </source>
</reference>
<comment type="caution">
    <text evidence="3">The sequence shown here is derived from an EMBL/GenBank/DDBJ whole genome shotgun (WGS) entry which is preliminary data.</text>
</comment>
<dbReference type="Proteomes" id="UP000609064">
    <property type="component" value="Unassembled WGS sequence"/>
</dbReference>
<evidence type="ECO:0000256" key="1">
    <source>
        <dbReference type="SAM" id="SignalP"/>
    </source>
</evidence>
<dbReference type="AlphaFoldDB" id="A0A917DYW4"/>
<dbReference type="InterPro" id="IPR025665">
    <property type="entry name" value="Beta-barrel_OMP_2"/>
</dbReference>
<proteinExistence type="predicted"/>
<feature type="chain" id="PRO_5037299267" description="Outer membrane protein beta-barrel domain-containing protein" evidence="1">
    <location>
        <begin position="21"/>
        <end position="212"/>
    </location>
</feature>
<keyword evidence="1" id="KW-0732">Signal</keyword>
<dbReference type="RefSeq" id="WP_188770681.1">
    <property type="nucleotide sequence ID" value="NZ_BMKK01000016.1"/>
</dbReference>
<sequence length="212" mass="23406">MKKIFLLLSAIVLSINLCEAQVSDDSRKKFQFGLKVGSNYSNIYDSNGENFDAEGKFGLAGGIFMAIPIGKFLGVQPEVLFSQKGYKQTGAFLGSTYELTRTTDYIDIPLLLSIKPANFLTIQLGPQFSFLTKQKDVFKNALATVEQQDEFKNTNIRKNTLCAVGGLDINIKRVIIGARAGWDVQNNSGDGTSTNPRYKNAWVQATLGFRIL</sequence>
<protein>
    <recommendedName>
        <fullName evidence="2">Outer membrane protein beta-barrel domain-containing protein</fullName>
    </recommendedName>
</protein>
<name>A0A917DYW4_9BACT</name>
<dbReference type="EMBL" id="BMKK01000016">
    <property type="protein sequence ID" value="GGD80080.1"/>
    <property type="molecule type" value="Genomic_DNA"/>
</dbReference>
<feature type="domain" description="Outer membrane protein beta-barrel" evidence="2">
    <location>
        <begin position="20"/>
        <end position="173"/>
    </location>
</feature>
<gene>
    <name evidence="3" type="ORF">GCM10011514_50060</name>
</gene>
<keyword evidence="4" id="KW-1185">Reference proteome</keyword>